<evidence type="ECO:0000256" key="4">
    <source>
        <dbReference type="ARBA" id="ARBA00023242"/>
    </source>
</evidence>
<evidence type="ECO:0000256" key="1">
    <source>
        <dbReference type="ARBA" id="ARBA00004123"/>
    </source>
</evidence>
<dbReference type="GO" id="GO:0005634">
    <property type="term" value="C:nucleus"/>
    <property type="evidence" value="ECO:0007669"/>
    <property type="project" value="UniProtKB-SubCell"/>
</dbReference>
<protein>
    <submittedName>
        <fullName evidence="9">HORMA domain-containing protein</fullName>
    </submittedName>
</protein>
<dbReference type="GO" id="GO:0051321">
    <property type="term" value="P:meiotic cell cycle"/>
    <property type="evidence" value="ECO:0007669"/>
    <property type="project" value="UniProtKB-KW"/>
</dbReference>
<keyword evidence="4" id="KW-0539">Nucleus</keyword>
<dbReference type="PANTHER" id="PTHR48225:SF7">
    <property type="entry name" value="MEIOSIS-SPECIFIC PROTEIN HOP1"/>
    <property type="match status" value="1"/>
</dbReference>
<dbReference type="AlphaFoldDB" id="A0A0M3HVA5"/>
<keyword evidence="8" id="KW-1185">Reference proteome</keyword>
<evidence type="ECO:0000259" key="7">
    <source>
        <dbReference type="PROSITE" id="PS50815"/>
    </source>
</evidence>
<evidence type="ECO:0000313" key="8">
    <source>
        <dbReference type="Proteomes" id="UP000036681"/>
    </source>
</evidence>
<comment type="subcellular location">
    <subcellularLocation>
        <location evidence="2">Chromosome</location>
    </subcellularLocation>
    <subcellularLocation>
        <location evidence="1">Nucleus</location>
    </subcellularLocation>
</comment>
<evidence type="ECO:0000256" key="2">
    <source>
        <dbReference type="ARBA" id="ARBA00004286"/>
    </source>
</evidence>
<dbReference type="InterPro" id="IPR036570">
    <property type="entry name" value="HORMA_dom_sf"/>
</dbReference>
<feature type="compositionally biased region" description="Polar residues" evidence="6">
    <location>
        <begin position="313"/>
        <end position="325"/>
    </location>
</feature>
<evidence type="ECO:0000256" key="6">
    <source>
        <dbReference type="SAM" id="MobiDB-lite"/>
    </source>
</evidence>
<dbReference type="Pfam" id="PF02301">
    <property type="entry name" value="HORMA"/>
    <property type="match status" value="1"/>
</dbReference>
<dbReference type="Gene3D" id="3.30.900.10">
    <property type="entry name" value="HORMA domain"/>
    <property type="match status" value="1"/>
</dbReference>
<evidence type="ECO:0000313" key="9">
    <source>
        <dbReference type="WBParaSite" id="ALUE_0000684001-mRNA-1"/>
    </source>
</evidence>
<dbReference type="PROSITE" id="PS50815">
    <property type="entry name" value="HORMA"/>
    <property type="match status" value="1"/>
</dbReference>
<feature type="region of interest" description="Disordered" evidence="6">
    <location>
        <begin position="313"/>
        <end position="363"/>
    </location>
</feature>
<reference evidence="9" key="1">
    <citation type="submission" date="2017-02" db="UniProtKB">
        <authorList>
            <consortium name="WormBaseParasite"/>
        </authorList>
    </citation>
    <scope>IDENTIFICATION</scope>
</reference>
<proteinExistence type="predicted"/>
<keyword evidence="5" id="KW-0469">Meiosis</keyword>
<keyword evidence="3" id="KW-0158">Chromosome</keyword>
<feature type="domain" description="HORMA" evidence="7">
    <location>
        <begin position="47"/>
        <end position="249"/>
    </location>
</feature>
<dbReference type="InterPro" id="IPR003511">
    <property type="entry name" value="HORMA_dom"/>
</dbReference>
<accession>A0A0M3HVA5</accession>
<dbReference type="PANTHER" id="PTHR48225">
    <property type="entry name" value="HORMA DOMAIN-CONTAINING PROTEIN 1"/>
    <property type="match status" value="1"/>
</dbReference>
<name>A0A0M3HVA5_ASCLU</name>
<dbReference type="GO" id="GO:0005694">
    <property type="term" value="C:chromosome"/>
    <property type="evidence" value="ECO:0007669"/>
    <property type="project" value="UniProtKB-SubCell"/>
</dbReference>
<organism evidence="8 9">
    <name type="scientific">Ascaris lumbricoides</name>
    <name type="common">Giant roundworm</name>
    <dbReference type="NCBI Taxonomy" id="6252"/>
    <lineage>
        <taxon>Eukaryota</taxon>
        <taxon>Metazoa</taxon>
        <taxon>Ecdysozoa</taxon>
        <taxon>Nematoda</taxon>
        <taxon>Chromadorea</taxon>
        <taxon>Rhabditida</taxon>
        <taxon>Spirurina</taxon>
        <taxon>Ascaridomorpha</taxon>
        <taxon>Ascaridoidea</taxon>
        <taxon>Ascarididae</taxon>
        <taxon>Ascaris</taxon>
    </lineage>
</organism>
<feature type="compositionally biased region" description="Basic and acidic residues" evidence="6">
    <location>
        <begin position="333"/>
        <end position="355"/>
    </location>
</feature>
<evidence type="ECO:0000256" key="5">
    <source>
        <dbReference type="ARBA" id="ARBA00023254"/>
    </source>
</evidence>
<evidence type="ECO:0000256" key="3">
    <source>
        <dbReference type="ARBA" id="ARBA00022454"/>
    </source>
</evidence>
<dbReference type="InterPro" id="IPR051294">
    <property type="entry name" value="HORMA_MeioticProgression"/>
</dbReference>
<dbReference type="WBParaSite" id="ALUE_0000684001-mRNA-1">
    <property type="protein sequence ID" value="ALUE_0000684001-mRNA-1"/>
    <property type="gene ID" value="ALUE_0000684001"/>
</dbReference>
<dbReference type="SUPFAM" id="SSF56019">
    <property type="entry name" value="The spindle assembly checkpoint protein mad2"/>
    <property type="match status" value="1"/>
</dbReference>
<dbReference type="Proteomes" id="UP000036681">
    <property type="component" value="Unplaced"/>
</dbReference>
<sequence>MGPELDDRSCERKRPSIRKNIGKWIEHLLILSAVQWEATFPGAPEGELSAVFMKRVIFAFASDLLSRRRLLAATEFRKRQVEYLRFNILDKKSATGSTVSEILKEALDALDLTYLKEILIIVCQSPHHDDDGAVEVYKFSIIYGQKNVASASASEEARHTWRISYRGVDSVHKQIAYITQRIHALADCLPPLPDGCYTTIKVTYCEGTPSEYQPNGFTADSKLFRFVKPAGFVVLGKVDCEFHSCRVSAESVLVGDSLALRRAVDNYYLSFSLQYSGDEFSQNVAGRMRQRSTSVNSSFCNAVKTFKIDHSSVTTAESGHDSNGSMGEGADQPLKDTGELRKPSEDPITGKEKKSNRSPPVAF</sequence>